<dbReference type="RefSeq" id="WP_114836366.1">
    <property type="nucleotide sequence ID" value="NZ_BJUJ01000001.1"/>
</dbReference>
<feature type="domain" description="Major facilitator superfamily (MFS) profile" evidence="8">
    <location>
        <begin position="9"/>
        <end position="388"/>
    </location>
</feature>
<dbReference type="InterPro" id="IPR011701">
    <property type="entry name" value="MFS"/>
</dbReference>
<feature type="transmembrane region" description="Helical" evidence="7">
    <location>
        <begin position="100"/>
        <end position="121"/>
    </location>
</feature>
<evidence type="ECO:0000256" key="2">
    <source>
        <dbReference type="ARBA" id="ARBA00022448"/>
    </source>
</evidence>
<accession>A0AAV3W746</accession>
<dbReference type="Pfam" id="PF07690">
    <property type="entry name" value="MFS_1"/>
    <property type="match status" value="1"/>
</dbReference>
<evidence type="ECO:0000256" key="6">
    <source>
        <dbReference type="ARBA" id="ARBA00023136"/>
    </source>
</evidence>
<dbReference type="GO" id="GO:0022857">
    <property type="term" value="F:transmembrane transporter activity"/>
    <property type="evidence" value="ECO:0007669"/>
    <property type="project" value="InterPro"/>
</dbReference>
<feature type="transmembrane region" description="Helical" evidence="7">
    <location>
        <begin position="76"/>
        <end position="94"/>
    </location>
</feature>
<keyword evidence="2" id="KW-0813">Transport</keyword>
<keyword evidence="3" id="KW-1003">Cell membrane</keyword>
<dbReference type="PROSITE" id="PS50850">
    <property type="entry name" value="MFS"/>
    <property type="match status" value="1"/>
</dbReference>
<feature type="transmembrane region" description="Helical" evidence="7">
    <location>
        <begin position="213"/>
        <end position="234"/>
    </location>
</feature>
<proteinExistence type="predicted"/>
<dbReference type="SUPFAM" id="SSF103473">
    <property type="entry name" value="MFS general substrate transporter"/>
    <property type="match status" value="1"/>
</dbReference>
<keyword evidence="5 7" id="KW-1133">Transmembrane helix</keyword>
<dbReference type="InterPro" id="IPR020846">
    <property type="entry name" value="MFS_dom"/>
</dbReference>
<evidence type="ECO:0000313" key="9">
    <source>
        <dbReference type="EMBL" id="GEK42795.1"/>
    </source>
</evidence>
<dbReference type="Proteomes" id="UP000321274">
    <property type="component" value="Unassembled WGS sequence"/>
</dbReference>
<dbReference type="InterPro" id="IPR036259">
    <property type="entry name" value="MFS_trans_sf"/>
</dbReference>
<dbReference type="PANTHER" id="PTHR23517">
    <property type="entry name" value="RESISTANCE PROTEIN MDTM, PUTATIVE-RELATED-RELATED"/>
    <property type="match status" value="1"/>
</dbReference>
<comment type="caution">
    <text evidence="9">The sequence shown here is derived from an EMBL/GenBank/DDBJ whole genome shotgun (WGS) entry which is preliminary data.</text>
</comment>
<evidence type="ECO:0000256" key="3">
    <source>
        <dbReference type="ARBA" id="ARBA00022475"/>
    </source>
</evidence>
<feature type="transmembrane region" description="Helical" evidence="7">
    <location>
        <begin position="298"/>
        <end position="318"/>
    </location>
</feature>
<dbReference type="Gene3D" id="3.30.70.100">
    <property type="match status" value="1"/>
</dbReference>
<organism evidence="9 10">
    <name type="scientific">Acinetobacter johnsonii</name>
    <dbReference type="NCBI Taxonomy" id="40214"/>
    <lineage>
        <taxon>Bacteria</taxon>
        <taxon>Pseudomonadati</taxon>
        <taxon>Pseudomonadota</taxon>
        <taxon>Gammaproteobacteria</taxon>
        <taxon>Moraxellales</taxon>
        <taxon>Moraxellaceae</taxon>
        <taxon>Acinetobacter</taxon>
    </lineage>
</organism>
<protein>
    <submittedName>
        <fullName evidence="9">MFS transporter</fullName>
    </submittedName>
</protein>
<feature type="transmembrane region" description="Helical" evidence="7">
    <location>
        <begin position="364"/>
        <end position="384"/>
    </location>
</feature>
<evidence type="ECO:0000256" key="5">
    <source>
        <dbReference type="ARBA" id="ARBA00022989"/>
    </source>
</evidence>
<sequence length="454" mass="49292">MMNALERRSTFALSSIFALRMLGLFMIIPVFSVAGQTYEYATPALLGLAVGIYGLTQAILQIPFSLIADRYSRKPLVVFGLLLFALGGAIAAMSDTIYGVIIGRAIAGGGAVSAVVMALLADVTREENRMKAMATMGMSIGVSFAVAFSLGPWLTGLVGISGLFWVTTIMGLAAISMLLLVPKVTRHHRNFDQGYLAQLKQVLKMGDLNRLHVSVFSLHLLLTAMFIYVPSQLIDFAKIPLNSHGWVYLPLLVISLFFAFPSIVLAEKYRKMRGIFLTAIGGIILGLGILIFGFESKYILLTGLGLFFIAFNVMEALLPSWLSKAAPIQSKATAMGVNASSQFLGAFFGGVTGGQLLLLNNTALGWSILTGLAIVWLLISFGLAQPRYLSSMVLRLPEHKQTDEWTSQLLAIRGIEEVVVMSDQQVAYVKVDKQQIDDATRQDLTQLLGKEVAI</sequence>
<feature type="transmembrane region" description="Helical" evidence="7">
    <location>
        <begin position="133"/>
        <end position="154"/>
    </location>
</feature>
<dbReference type="InterPro" id="IPR050171">
    <property type="entry name" value="MFS_Transporters"/>
</dbReference>
<comment type="subcellular location">
    <subcellularLocation>
        <location evidence="1">Cell membrane</location>
        <topology evidence="1">Multi-pass membrane protein</topology>
    </subcellularLocation>
</comment>
<feature type="transmembrane region" description="Helical" evidence="7">
    <location>
        <begin position="40"/>
        <end position="64"/>
    </location>
</feature>
<feature type="transmembrane region" description="Helical" evidence="7">
    <location>
        <begin position="339"/>
        <end position="358"/>
    </location>
</feature>
<evidence type="ECO:0000259" key="8">
    <source>
        <dbReference type="PROSITE" id="PS50850"/>
    </source>
</evidence>
<dbReference type="CDD" id="cd17472">
    <property type="entry name" value="MFS_YajR_like"/>
    <property type="match status" value="1"/>
</dbReference>
<evidence type="ECO:0000256" key="7">
    <source>
        <dbReference type="SAM" id="Phobius"/>
    </source>
</evidence>
<dbReference type="EMBL" id="BJUJ01000001">
    <property type="protein sequence ID" value="GEK42795.1"/>
    <property type="molecule type" value="Genomic_DNA"/>
</dbReference>
<keyword evidence="6 7" id="KW-0472">Membrane</keyword>
<dbReference type="AlphaFoldDB" id="A0AAV3W746"/>
<feature type="transmembrane region" description="Helical" evidence="7">
    <location>
        <begin position="246"/>
        <end position="266"/>
    </location>
</feature>
<reference evidence="9 10" key="1">
    <citation type="submission" date="2019-07" db="EMBL/GenBank/DDBJ databases">
        <title>Whole genome shotgun sequence of Acinetobacter johnsonii NBRC 102197.</title>
        <authorList>
            <person name="Hosoyama A."/>
            <person name="Uohara A."/>
            <person name="Ohji S."/>
            <person name="Ichikawa N."/>
        </authorList>
    </citation>
    <scope>NUCLEOTIDE SEQUENCE [LARGE SCALE GENOMIC DNA]</scope>
    <source>
        <strain evidence="9 10">NBRC 102197</strain>
    </source>
</reference>
<evidence type="ECO:0000313" key="10">
    <source>
        <dbReference type="Proteomes" id="UP000321274"/>
    </source>
</evidence>
<keyword evidence="4 7" id="KW-0812">Transmembrane</keyword>
<evidence type="ECO:0000256" key="1">
    <source>
        <dbReference type="ARBA" id="ARBA00004651"/>
    </source>
</evidence>
<gene>
    <name evidence="9" type="primary">yajR</name>
    <name evidence="9" type="ORF">AJO04nite_00530</name>
</gene>
<evidence type="ECO:0000256" key="4">
    <source>
        <dbReference type="ARBA" id="ARBA00022692"/>
    </source>
</evidence>
<dbReference type="Gene3D" id="1.20.1250.20">
    <property type="entry name" value="MFS general substrate transporter like domains"/>
    <property type="match status" value="1"/>
</dbReference>
<dbReference type="GO" id="GO:0005886">
    <property type="term" value="C:plasma membrane"/>
    <property type="evidence" value="ECO:0007669"/>
    <property type="project" value="UniProtKB-SubCell"/>
</dbReference>
<feature type="transmembrane region" description="Helical" evidence="7">
    <location>
        <begin position="273"/>
        <end position="292"/>
    </location>
</feature>
<feature type="transmembrane region" description="Helical" evidence="7">
    <location>
        <begin position="160"/>
        <end position="181"/>
    </location>
</feature>
<name>A0AAV3W746_ACIJO</name>
<dbReference type="PANTHER" id="PTHR23517:SF2">
    <property type="entry name" value="MULTIDRUG RESISTANCE PROTEIN MDTH"/>
    <property type="match status" value="1"/>
</dbReference>
<feature type="transmembrane region" description="Helical" evidence="7">
    <location>
        <begin position="12"/>
        <end position="34"/>
    </location>
</feature>